<feature type="compositionally biased region" description="Basic and acidic residues" evidence="2">
    <location>
        <begin position="1615"/>
        <end position="1625"/>
    </location>
</feature>
<feature type="compositionally biased region" description="Basic residues" evidence="2">
    <location>
        <begin position="1432"/>
        <end position="1443"/>
    </location>
</feature>
<feature type="compositionally biased region" description="Basic and acidic residues" evidence="2">
    <location>
        <begin position="1354"/>
        <end position="1378"/>
    </location>
</feature>
<feature type="compositionally biased region" description="Polar residues" evidence="2">
    <location>
        <begin position="283"/>
        <end position="294"/>
    </location>
</feature>
<sequence length="1794" mass="200721">MCLGMRYWKPERLESLIEVSIECGRMTHNHPTGFLGSLCTALFVAYAIQGKPLVQWGREMMKVVPMAEEYCKKTIRHMAEYQEHWFYFEAKWQFYLEEREINEDNQNKAVFPDNYDAEEREKTYRRWSSEGRGGRRGHDAPMIAYDALLGCGGDWTELCNRSMFHGGESAATGSIAGCLYGLVYGLSKVPKGMYQDLEQRERLEYLGENLYRLSMEENTKSSNSCGDKMLIDPLVLKKKLNRMVTEQGAFAVLSSLLLYVTELAACDPQLRSKRTKWEEGKENQVSCKQSSPDSNRGRYPTRFQLLRSRFLNNNREPYVKKRREVGKLVIKERLWASNKLERRGDGKAAEEGEDTVPTERVRWGSMSGKNTVKNILKKFLAAEEKEDKEKIPIWKKKGPNSSLPKIVNRSSVLSKLKEQFEQSSLCSATEVKASLLRKGEKKTKTLTSRKAIRKPEVRVLRMAALAATDINSPESQYLVCSMVPVPRLSMATEINHPWSWSKNNATMQPCDHNTGLKEKGNSERKPGENKIPLHAAEEMEDKEEPVAPKEMPDANDSAQTNTDSSKQRPHFNPSLDGSFSICKNKALADCDVLSTEHNLDCDRNKLSAGPDTSSLMRTTKDVQGVKDDSPPSNVPYSSTTEGSSEPSPQDTKTGEIPKIIMHVYSLEEADQDLTEPEKDPFFAGQKYFPEQKVLENTLPFYSPGDQALCEVEPPMQDQYLSRVTQAAKKRPPAVQKEAPGLKGKGSKEGKKGEKYHSEDKMYSTSSKNYSDISATKEQENKTPNCQMQNEPQTKQQQPPQMPSPQNHFSNSNAEISNPDANQTKPTLSSSDLQEQKSGAAEEHIPSDWDKKEGPLPDEFLRHKLFFVDEDLGEDQLPSSNEVMSPSNNGVLDRSTFTDLETCYKPSNNFIECEETAADELPWPDEVWLSPSSNPVTTLMSGIVGQRTHYTLGNPPALPPTGLVTPGAGGVDDEYANCGSEKHPPPFSDESAVHENNAAVDKKTACDFNNQPLSPNNSTENEYAAAEETITCQSPENCLSFSTKKMRKHANKTVLARNPLLLLEKNQTQISDDSLKQGSDMLEKNLFPSSELVSGQKKCAKGTDNVSKHEKYKPLSSNNDTKHDNDRMETEEREELDVLNKFEQQQVSTPSDLMDHDHDFSSGKNAHSPQTSQLPPSEHDTNIQGVKSSGHGLKCLTPSKDFIKCEHDMTVDGNICSNNEKHQLSLSSEPTRRTNDTAGKRHIKLNFKDYSALPRNTARYDDKTSDEENTFRDMKDNTMQQEKSFEGERNTSYDPKNQMPSSSPLVKRDKKFSPLDTRQKTASGDSAKPETKLAEKKTKHTSEKPQSPSSNTLERPQERNSSAEKKQKAPEAEDVRSPETKAVTGDDDEHHHRGQHQLPLSNKLAKPGKNIPGGEKQQKSSEGFTMPDSNAKEKKKFLRPRKYRSVSSETEVLPQEKHSPDQKQQTSATEGFKKPETNVKEKDEEPNSEKLLTPPSNRGVNFKEKNSSGDRKQKTSVAGDVMPPKTKVAKEDDEHQRSGKQQLHPLSKPAKPGKKTPGEEKKETGTEGFRKPDAKAVKDKSKDPGPGMRQSSSPDLLLKRQEKNVTAKKKPSTPPSDKKIMDRTGSTEKSGPWGAEEYQRQPSDKIGKHSIDSSGKEGSESYRTVLPNDGVESKSNSVPKETNLSKTEKSSKSSLLRDASKCDDSRTENRKKQPGFKKYRALSSKSLVKDEGGTAGREASWQAAGTASVRKAELGDCSKAAPFSKYTVESYSEGPLDSSFKPLIIRVTDTFKHHS</sequence>
<feature type="compositionally biased region" description="Basic and acidic residues" evidence="2">
    <location>
        <begin position="1500"/>
        <end position="1512"/>
    </location>
</feature>
<feature type="compositionally biased region" description="Basic and acidic residues" evidence="2">
    <location>
        <begin position="839"/>
        <end position="855"/>
    </location>
</feature>
<dbReference type="Ensembl" id="ENSPCLT00000033511.1">
    <property type="protein sequence ID" value="ENSPCLP00000024118.1"/>
    <property type="gene ID" value="ENSPCLG00000021286.1"/>
</dbReference>
<feature type="compositionally biased region" description="Basic and acidic residues" evidence="2">
    <location>
        <begin position="745"/>
        <end position="761"/>
    </location>
</feature>
<feature type="region of interest" description="Disordered" evidence="2">
    <location>
        <begin position="1255"/>
        <end position="1744"/>
    </location>
</feature>
<feature type="region of interest" description="Disordered" evidence="2">
    <location>
        <begin position="505"/>
        <end position="578"/>
    </location>
</feature>
<dbReference type="Gene3D" id="1.10.4080.10">
    <property type="entry name" value="ADP-ribosylation/Crystallin J1"/>
    <property type="match status" value="1"/>
</dbReference>
<evidence type="ECO:0000313" key="3">
    <source>
        <dbReference type="Ensembl" id="ENSPCLP00000024118.1"/>
    </source>
</evidence>
<dbReference type="PANTHER" id="PTHR16222">
    <property type="entry name" value="ADP-RIBOSYLGLYCOHYDROLASE"/>
    <property type="match status" value="1"/>
</dbReference>
<feature type="region of interest" description="Disordered" evidence="2">
    <location>
        <begin position="1087"/>
        <end position="1182"/>
    </location>
</feature>
<accession>A0A669QZZ2</accession>
<dbReference type="Proteomes" id="UP000472261">
    <property type="component" value="Unplaced"/>
</dbReference>
<feature type="compositionally biased region" description="Basic and acidic residues" evidence="2">
    <location>
        <begin position="618"/>
        <end position="629"/>
    </location>
</feature>
<dbReference type="SUPFAM" id="SSF101478">
    <property type="entry name" value="ADP-ribosylglycohydrolase"/>
    <property type="match status" value="1"/>
</dbReference>
<feature type="region of interest" description="Disordered" evidence="2">
    <location>
        <begin position="719"/>
        <end position="855"/>
    </location>
</feature>
<proteinExistence type="inferred from homology"/>
<reference evidence="3" key="2">
    <citation type="submission" date="2025-09" db="UniProtKB">
        <authorList>
            <consortium name="Ensembl"/>
        </authorList>
    </citation>
    <scope>IDENTIFICATION</scope>
</reference>
<feature type="compositionally biased region" description="Basic and acidic residues" evidence="2">
    <location>
        <begin position="1119"/>
        <end position="1139"/>
    </location>
</feature>
<comment type="similarity">
    <text evidence="1">Belongs to the ADP-ribosylglycohydrolase family.</text>
</comment>
<feature type="compositionally biased region" description="Basic and acidic residues" evidence="2">
    <location>
        <begin position="514"/>
        <end position="528"/>
    </location>
</feature>
<dbReference type="PANTHER" id="PTHR16222:SF23">
    <property type="entry name" value="INACTIVE ADP-RIBOSYLTRANSFERASE ARH2"/>
    <property type="match status" value="1"/>
</dbReference>
<dbReference type="InterPro" id="IPR036705">
    <property type="entry name" value="Ribosyl_crysJ1_sf"/>
</dbReference>
<feature type="compositionally biased region" description="Polar residues" evidence="2">
    <location>
        <begin position="1343"/>
        <end position="1353"/>
    </location>
</feature>
<organism evidence="3 4">
    <name type="scientific">Phasianus colchicus</name>
    <name type="common">Common pheasant</name>
    <dbReference type="NCBI Taxonomy" id="9054"/>
    <lineage>
        <taxon>Eukaryota</taxon>
        <taxon>Metazoa</taxon>
        <taxon>Chordata</taxon>
        <taxon>Craniata</taxon>
        <taxon>Vertebrata</taxon>
        <taxon>Euteleostomi</taxon>
        <taxon>Archelosauria</taxon>
        <taxon>Archosauria</taxon>
        <taxon>Dinosauria</taxon>
        <taxon>Saurischia</taxon>
        <taxon>Theropoda</taxon>
        <taxon>Coelurosauria</taxon>
        <taxon>Aves</taxon>
        <taxon>Neognathae</taxon>
        <taxon>Galloanserae</taxon>
        <taxon>Galliformes</taxon>
        <taxon>Phasianidae</taxon>
        <taxon>Phasianinae</taxon>
        <taxon>Phasianus</taxon>
    </lineage>
</organism>
<feature type="compositionally biased region" description="Basic and acidic residues" evidence="2">
    <location>
        <begin position="1326"/>
        <end position="1342"/>
    </location>
</feature>
<feature type="compositionally biased region" description="Polar residues" evidence="2">
    <location>
        <begin position="1141"/>
        <end position="1150"/>
    </location>
</feature>
<feature type="compositionally biased region" description="Basic and acidic residues" evidence="2">
    <location>
        <begin position="1636"/>
        <end position="1659"/>
    </location>
</feature>
<dbReference type="InterPro" id="IPR005502">
    <property type="entry name" value="Ribosyl_crysJ1"/>
</dbReference>
<feature type="compositionally biased region" description="Polar residues" evidence="2">
    <location>
        <begin position="1161"/>
        <end position="1174"/>
    </location>
</feature>
<feature type="compositionally biased region" description="Basic and acidic residues" evidence="2">
    <location>
        <begin position="1527"/>
        <end position="1536"/>
    </location>
</feature>
<keyword evidence="4" id="KW-1185">Reference proteome</keyword>
<feature type="region of interest" description="Disordered" evidence="2">
    <location>
        <begin position="275"/>
        <end position="298"/>
    </location>
</feature>
<feature type="compositionally biased region" description="Basic and acidic residues" evidence="2">
    <location>
        <begin position="1697"/>
        <end position="1710"/>
    </location>
</feature>
<feature type="compositionally biased region" description="Polar residues" evidence="2">
    <location>
        <begin position="806"/>
        <end position="836"/>
    </location>
</feature>
<feature type="compositionally biased region" description="Low complexity" evidence="2">
    <location>
        <begin position="786"/>
        <end position="798"/>
    </location>
</feature>
<feature type="compositionally biased region" description="Basic and acidic residues" evidence="2">
    <location>
        <begin position="1470"/>
        <end position="1487"/>
    </location>
</feature>
<dbReference type="Pfam" id="PF03747">
    <property type="entry name" value="ADP_ribosyl_GH"/>
    <property type="match status" value="1"/>
</dbReference>
<evidence type="ECO:0000256" key="2">
    <source>
        <dbReference type="SAM" id="MobiDB-lite"/>
    </source>
</evidence>
<dbReference type="InterPro" id="IPR050792">
    <property type="entry name" value="ADP-ribosylglycohydrolase"/>
</dbReference>
<feature type="compositionally biased region" description="Low complexity" evidence="2">
    <location>
        <begin position="637"/>
        <end position="648"/>
    </location>
</feature>
<feature type="compositionally biased region" description="Polar residues" evidence="2">
    <location>
        <begin position="1291"/>
        <end position="1303"/>
    </location>
</feature>
<feature type="compositionally biased region" description="Basic and acidic residues" evidence="2">
    <location>
        <begin position="1555"/>
        <end position="1582"/>
    </location>
</feature>
<feature type="region of interest" description="Disordered" evidence="2">
    <location>
        <begin position="596"/>
        <end position="655"/>
    </location>
</feature>
<evidence type="ECO:0000256" key="1">
    <source>
        <dbReference type="ARBA" id="ARBA00010702"/>
    </source>
</evidence>
<dbReference type="OMA" id="GQKCFPE"/>
<reference evidence="3" key="1">
    <citation type="submission" date="2025-08" db="UniProtKB">
        <authorList>
            <consortium name="Ensembl"/>
        </authorList>
    </citation>
    <scope>IDENTIFICATION</scope>
</reference>
<feature type="compositionally biased region" description="Polar residues" evidence="2">
    <location>
        <begin position="762"/>
        <end position="773"/>
    </location>
</feature>
<protein>
    <submittedName>
        <fullName evidence="3">Uncharacterized protein</fullName>
    </submittedName>
</protein>
<name>A0A669QZZ2_PHACC</name>
<evidence type="ECO:0000313" key="4">
    <source>
        <dbReference type="Proteomes" id="UP000472261"/>
    </source>
</evidence>